<dbReference type="Gene3D" id="3.40.50.300">
    <property type="entry name" value="P-loop containing nucleotide triphosphate hydrolases"/>
    <property type="match status" value="1"/>
</dbReference>
<keyword evidence="3" id="KW-1185">Reference proteome</keyword>
<name>A0ABM0X5N9_CAMSA</name>
<dbReference type="PROSITE" id="PS51194">
    <property type="entry name" value="HELICASE_CTER"/>
    <property type="match status" value="1"/>
</dbReference>
<accession>A0ABM0X5N9</accession>
<dbReference type="InterPro" id="IPR001650">
    <property type="entry name" value="Helicase_C-like"/>
</dbReference>
<dbReference type="SMART" id="SM00490">
    <property type="entry name" value="HELICc"/>
    <property type="match status" value="1"/>
</dbReference>
<evidence type="ECO:0000313" key="3">
    <source>
        <dbReference type="Proteomes" id="UP000694864"/>
    </source>
</evidence>
<evidence type="ECO:0000313" key="4">
    <source>
        <dbReference type="RefSeq" id="XP_010481114.1"/>
    </source>
</evidence>
<sequence length="126" mass="14585">MRSSNFVVSSMHGDKRQKERDEIMNQFRSFKSRVLIASDVWARGIDVQTVSHVINYDIPNNPELYIHRIGRAGRFGREGVAINFVKSSDNIEKHYGTLQYSPGRFDLKDIEKHYGTKIREMPADLV</sequence>
<reference evidence="3" key="1">
    <citation type="journal article" date="2014" name="Nat. Commun.">
        <title>The emerging biofuel crop Camelina sativa retains a highly undifferentiated hexaploid genome structure.</title>
        <authorList>
            <person name="Kagale S."/>
            <person name="Koh C."/>
            <person name="Nixon J."/>
            <person name="Bollina V."/>
            <person name="Clarke W.E."/>
            <person name="Tuteja R."/>
            <person name="Spillane C."/>
            <person name="Robinson S.J."/>
            <person name="Links M.G."/>
            <person name="Clarke C."/>
            <person name="Higgins E.E."/>
            <person name="Huebert T."/>
            <person name="Sharpe A.G."/>
            <person name="Parkin I.A."/>
        </authorList>
    </citation>
    <scope>NUCLEOTIDE SEQUENCE [LARGE SCALE GENOMIC DNA]</scope>
    <source>
        <strain evidence="3">cv. DH55</strain>
    </source>
</reference>
<dbReference type="CDD" id="cd18787">
    <property type="entry name" value="SF2_C_DEAD"/>
    <property type="match status" value="1"/>
</dbReference>
<dbReference type="RefSeq" id="XP_010481114.1">
    <property type="nucleotide sequence ID" value="XM_010482812.2"/>
</dbReference>
<reference evidence="4" key="2">
    <citation type="submission" date="2025-08" db="UniProtKB">
        <authorList>
            <consortium name="RefSeq"/>
        </authorList>
    </citation>
    <scope>IDENTIFICATION</scope>
    <source>
        <tissue evidence="4">Leaf</tissue>
    </source>
</reference>
<dbReference type="Pfam" id="PF00271">
    <property type="entry name" value="Helicase_C"/>
    <property type="match status" value="1"/>
</dbReference>
<evidence type="ECO:0000256" key="1">
    <source>
        <dbReference type="ARBA" id="ARBA00022884"/>
    </source>
</evidence>
<gene>
    <name evidence="4" type="primary">LOC104759951</name>
</gene>
<keyword evidence="1" id="KW-0694">RNA-binding</keyword>
<proteinExistence type="predicted"/>
<dbReference type="SUPFAM" id="SSF52540">
    <property type="entry name" value="P-loop containing nucleoside triphosphate hydrolases"/>
    <property type="match status" value="1"/>
</dbReference>
<dbReference type="Proteomes" id="UP000694864">
    <property type="component" value="Chromosome 17"/>
</dbReference>
<dbReference type="InterPro" id="IPR027417">
    <property type="entry name" value="P-loop_NTPase"/>
</dbReference>
<feature type="domain" description="Helicase C-terminal" evidence="2">
    <location>
        <begin position="1"/>
        <end position="126"/>
    </location>
</feature>
<dbReference type="PANTHER" id="PTHR47958">
    <property type="entry name" value="ATP-DEPENDENT RNA HELICASE DBP3"/>
    <property type="match status" value="1"/>
</dbReference>
<organism evidence="3 4">
    <name type="scientific">Camelina sativa</name>
    <name type="common">False flax</name>
    <name type="synonym">Myagrum sativum</name>
    <dbReference type="NCBI Taxonomy" id="90675"/>
    <lineage>
        <taxon>Eukaryota</taxon>
        <taxon>Viridiplantae</taxon>
        <taxon>Streptophyta</taxon>
        <taxon>Embryophyta</taxon>
        <taxon>Tracheophyta</taxon>
        <taxon>Spermatophyta</taxon>
        <taxon>Magnoliopsida</taxon>
        <taxon>eudicotyledons</taxon>
        <taxon>Gunneridae</taxon>
        <taxon>Pentapetalae</taxon>
        <taxon>rosids</taxon>
        <taxon>malvids</taxon>
        <taxon>Brassicales</taxon>
        <taxon>Brassicaceae</taxon>
        <taxon>Camelineae</taxon>
        <taxon>Camelina</taxon>
    </lineage>
</organism>
<dbReference type="GeneID" id="104759951"/>
<evidence type="ECO:0000259" key="2">
    <source>
        <dbReference type="PROSITE" id="PS51194"/>
    </source>
</evidence>
<protein>
    <submittedName>
        <fullName evidence="4">DEAD-box ATP-dependent RNA helicase 34-like</fullName>
    </submittedName>
</protein>